<gene>
    <name evidence="2" type="ORF">AMORRO_LOCUS10754</name>
</gene>
<feature type="non-terminal residue" evidence="2">
    <location>
        <position position="1"/>
    </location>
</feature>
<dbReference type="EMBL" id="CAJVPV010012367">
    <property type="protein sequence ID" value="CAG8669376.1"/>
    <property type="molecule type" value="Genomic_DNA"/>
</dbReference>
<name>A0A9N9EDD8_9GLOM</name>
<evidence type="ECO:0000313" key="2">
    <source>
        <dbReference type="EMBL" id="CAG8669376.1"/>
    </source>
</evidence>
<keyword evidence="3" id="KW-1185">Reference proteome</keyword>
<feature type="region of interest" description="Disordered" evidence="1">
    <location>
        <begin position="1"/>
        <end position="41"/>
    </location>
</feature>
<sequence length="41" mass="4669">TQTDSSDEGDKTMVRSKKKWHDKVAEDVEEDFPRTPGGETM</sequence>
<evidence type="ECO:0000256" key="1">
    <source>
        <dbReference type="SAM" id="MobiDB-lite"/>
    </source>
</evidence>
<reference evidence="2" key="1">
    <citation type="submission" date="2021-06" db="EMBL/GenBank/DDBJ databases">
        <authorList>
            <person name="Kallberg Y."/>
            <person name="Tangrot J."/>
            <person name="Rosling A."/>
        </authorList>
    </citation>
    <scope>NUCLEOTIDE SEQUENCE</scope>
    <source>
        <strain evidence="2">CL551</strain>
    </source>
</reference>
<dbReference type="AlphaFoldDB" id="A0A9N9EDD8"/>
<evidence type="ECO:0000313" key="3">
    <source>
        <dbReference type="Proteomes" id="UP000789342"/>
    </source>
</evidence>
<protein>
    <submittedName>
        <fullName evidence="2">2317_t:CDS:1</fullName>
    </submittedName>
</protein>
<comment type="caution">
    <text evidence="2">The sequence shown here is derived from an EMBL/GenBank/DDBJ whole genome shotgun (WGS) entry which is preliminary data.</text>
</comment>
<organism evidence="2 3">
    <name type="scientific">Acaulospora morrowiae</name>
    <dbReference type="NCBI Taxonomy" id="94023"/>
    <lineage>
        <taxon>Eukaryota</taxon>
        <taxon>Fungi</taxon>
        <taxon>Fungi incertae sedis</taxon>
        <taxon>Mucoromycota</taxon>
        <taxon>Glomeromycotina</taxon>
        <taxon>Glomeromycetes</taxon>
        <taxon>Diversisporales</taxon>
        <taxon>Acaulosporaceae</taxon>
        <taxon>Acaulospora</taxon>
    </lineage>
</organism>
<proteinExistence type="predicted"/>
<accession>A0A9N9EDD8</accession>
<dbReference type="Proteomes" id="UP000789342">
    <property type="component" value="Unassembled WGS sequence"/>
</dbReference>